<dbReference type="InterPro" id="IPR041685">
    <property type="entry name" value="AAA_GajA/Old/RecF-like"/>
</dbReference>
<keyword evidence="3" id="KW-1185">Reference proteome</keyword>
<evidence type="ECO:0000259" key="1">
    <source>
        <dbReference type="Pfam" id="PF13175"/>
    </source>
</evidence>
<dbReference type="Pfam" id="PF13175">
    <property type="entry name" value="AAA_15"/>
    <property type="match status" value="1"/>
</dbReference>
<sequence>MGHRVLQIKNYKNVGIDEKQELLLNASTSKGEFGGLVILIGPNNSGKTNVLSALTAMRDPNFAPFTAVDLPDFDNAQGDLEVSLVIHEGKAMYGFNKKYSNKIPKNQYFVKKEDGANLFFDNKDITEYAMNLAMSTISRLISMKNSHYPNDENWIITSAEWKTVKTIDKNNMRNHATLIHSILNKVVNYQSYGYNFFRSHVDGSLTDERIKGYINEFGFNSEKLDVLRNYEEKNNFSILPNVILYSPVNFKNSDLTIQPGNIDTSNFYRHIFKAIDYDIEELKNCYTKVKEQNMPGLLKKTAKTINIKLEELSEQFNKLFHLNKNKYTFEITLETNSIYLTLMLNETPLHLDKQSLGFKWFFEFYFTMVAKSGLNRGDIIVMDEPATNLHVSGIVELRKFIKEYAERNELTFVLSTHNPFFIDVNYLEEVRVINRVGDHSVIQSKFHLVEDGENDDTDAIRPIKDALTVPRHILVDPNVPTIYVEGITDYLYLTAFASILKIDKFLFMPIQGISKKNLVDTILKIDKNPIFLVDGDKPAIQFKEMVLKKAYKNVEVISLKEVDETFMNIEQLFDATDRLDKSFINAANFKARIKKGKLNKVTKDNFAKLFDYITV</sequence>
<dbReference type="Proteomes" id="UP001209076">
    <property type="component" value="Unassembled WGS sequence"/>
</dbReference>
<comment type="caution">
    <text evidence="2">The sequence shown here is derived from an EMBL/GenBank/DDBJ whole genome shotgun (WGS) entry which is preliminary data.</text>
</comment>
<dbReference type="InterPro" id="IPR051396">
    <property type="entry name" value="Bact_Antivir_Def_Nuclease"/>
</dbReference>
<reference evidence="3" key="1">
    <citation type="submission" date="2023-07" db="EMBL/GenBank/DDBJ databases">
        <title>Novel Mycoplasma species identified in domestic and wild animals.</title>
        <authorList>
            <person name="Volokhov D.V."/>
            <person name="Furtak V.A."/>
            <person name="Zagorodnyaya T.A."/>
        </authorList>
    </citation>
    <scope>NUCLEOTIDE SEQUENCE [LARGE SCALE GENOMIC DNA]</scope>
    <source>
        <strain evidence="3">92-19</strain>
    </source>
</reference>
<dbReference type="CDD" id="cd00267">
    <property type="entry name" value="ABC_ATPase"/>
    <property type="match status" value="1"/>
</dbReference>
<evidence type="ECO:0000313" key="3">
    <source>
        <dbReference type="Proteomes" id="UP001209076"/>
    </source>
</evidence>
<gene>
    <name evidence="2" type="ORF">N7603_02800</name>
</gene>
<dbReference type="EMBL" id="JAOEGN010000004">
    <property type="protein sequence ID" value="MCU0104579.1"/>
    <property type="molecule type" value="Genomic_DNA"/>
</dbReference>
<dbReference type="PANTHER" id="PTHR43581">
    <property type="entry name" value="ATP/GTP PHOSPHATASE"/>
    <property type="match status" value="1"/>
</dbReference>
<evidence type="ECO:0000313" key="2">
    <source>
        <dbReference type="EMBL" id="MCU0104579.1"/>
    </source>
</evidence>
<proteinExistence type="predicted"/>
<feature type="domain" description="Endonuclease GajA/Old nuclease/RecF-like AAA" evidence="1">
    <location>
        <begin position="7"/>
        <end position="422"/>
    </location>
</feature>
<name>A0ABT2PUE8_9MOLU</name>
<accession>A0ABT2PUE8</accession>
<dbReference type="RefSeq" id="WP_262095821.1">
    <property type="nucleotide sequence ID" value="NZ_JAOEGN010000004.1"/>
</dbReference>
<dbReference type="PANTHER" id="PTHR43581:SF4">
    <property type="entry name" value="ATP_GTP PHOSPHATASE"/>
    <property type="match status" value="1"/>
</dbReference>
<organism evidence="2 3">
    <name type="scientific">Paracholeplasma vituli</name>
    <dbReference type="NCBI Taxonomy" id="69473"/>
    <lineage>
        <taxon>Bacteria</taxon>
        <taxon>Bacillati</taxon>
        <taxon>Mycoplasmatota</taxon>
        <taxon>Mollicutes</taxon>
        <taxon>Acholeplasmatales</taxon>
        <taxon>Acholeplasmataceae</taxon>
        <taxon>Paracholeplasma</taxon>
    </lineage>
</organism>
<dbReference type="Gene3D" id="3.40.50.300">
    <property type="entry name" value="P-loop containing nucleotide triphosphate hydrolases"/>
    <property type="match status" value="1"/>
</dbReference>
<dbReference type="SUPFAM" id="SSF52540">
    <property type="entry name" value="P-loop containing nucleoside triphosphate hydrolases"/>
    <property type="match status" value="1"/>
</dbReference>
<protein>
    <submittedName>
        <fullName evidence="2">AAA family ATPase</fullName>
    </submittedName>
</protein>
<dbReference type="InterPro" id="IPR027417">
    <property type="entry name" value="P-loop_NTPase"/>
</dbReference>